<feature type="region of interest" description="Disordered" evidence="1">
    <location>
        <begin position="1"/>
        <end position="25"/>
    </location>
</feature>
<evidence type="ECO:0000256" key="1">
    <source>
        <dbReference type="SAM" id="MobiDB-lite"/>
    </source>
</evidence>
<sequence>MAGILEMEMMESLEEGDGTPGARQVGDVDMSEWAEAEGTFGGEGWWFNVHTAHPTTSEKDAD</sequence>
<name>T0L5Y7_COLGC</name>
<dbReference type="HOGENOM" id="CLU_2904057_0_0_1"/>
<accession>T0L5Y7</accession>
<dbReference type="EMBL" id="AMYD01004195">
    <property type="protein sequence ID" value="EQB43695.1"/>
    <property type="molecule type" value="Genomic_DNA"/>
</dbReference>
<reference evidence="3" key="1">
    <citation type="journal article" date="2013" name="Mol. Plant Microbe Interact.">
        <title>Global aspects of pacC regulation of pathogenicity genes in Colletotrichum gloeosporioides as revealed by transcriptome analysis.</title>
        <authorList>
            <person name="Alkan N."/>
            <person name="Meng X."/>
            <person name="Friedlander G."/>
            <person name="Reuveni E."/>
            <person name="Sukno S."/>
            <person name="Sherman A."/>
            <person name="Thon M."/>
            <person name="Fluhr R."/>
            <person name="Prusky D."/>
        </authorList>
    </citation>
    <scope>NUCLEOTIDE SEQUENCE [LARGE SCALE GENOMIC DNA]</scope>
    <source>
        <strain evidence="3">Cg-14</strain>
    </source>
</reference>
<proteinExistence type="predicted"/>
<comment type="caution">
    <text evidence="2">The sequence shown here is derived from an EMBL/GenBank/DDBJ whole genome shotgun (WGS) entry which is preliminary data.</text>
</comment>
<feature type="compositionally biased region" description="Acidic residues" evidence="1">
    <location>
        <begin position="8"/>
        <end position="17"/>
    </location>
</feature>
<dbReference type="AlphaFoldDB" id="T0L5Y7"/>
<organism evidence="2 3">
    <name type="scientific">Colletotrichum gloeosporioides (strain Cg-14)</name>
    <name type="common">Anthracnose fungus</name>
    <name type="synonym">Glomerella cingulata</name>
    <dbReference type="NCBI Taxonomy" id="1237896"/>
    <lineage>
        <taxon>Eukaryota</taxon>
        <taxon>Fungi</taxon>
        <taxon>Dikarya</taxon>
        <taxon>Ascomycota</taxon>
        <taxon>Pezizomycotina</taxon>
        <taxon>Sordariomycetes</taxon>
        <taxon>Hypocreomycetidae</taxon>
        <taxon>Glomerellales</taxon>
        <taxon>Glomerellaceae</taxon>
        <taxon>Colletotrichum</taxon>
        <taxon>Colletotrichum gloeosporioides species complex</taxon>
    </lineage>
</organism>
<evidence type="ECO:0000313" key="3">
    <source>
        <dbReference type="Proteomes" id="UP000015530"/>
    </source>
</evidence>
<dbReference type="Proteomes" id="UP000015530">
    <property type="component" value="Unassembled WGS sequence"/>
</dbReference>
<protein>
    <submittedName>
        <fullName evidence="2">Uncharacterized protein</fullName>
    </submittedName>
</protein>
<gene>
    <name evidence="2" type="ORF">CGLO_17620</name>
</gene>
<evidence type="ECO:0000313" key="2">
    <source>
        <dbReference type="EMBL" id="EQB43695.1"/>
    </source>
</evidence>